<dbReference type="PROSITE" id="PS50082">
    <property type="entry name" value="WD_REPEATS_2"/>
    <property type="match status" value="5"/>
</dbReference>
<dbReference type="InterPro" id="IPR020472">
    <property type="entry name" value="WD40_PAC1"/>
</dbReference>
<sequence>MPSSAIPGKVTHSLQGHGGPVHAAVYSSDGAYALTGCQDRLIRLYNAGTGALVKTYTGHGWEVLDVCVAQDNSTFASCGGDRSAFLWDVATGQVLRRFPGHTQRVNAVALNQDASVIATGSYDTTVNLWDCRAIARMPIQTLKEAKDSVTSLVITSNTIFSGSVDEEVRAYDLRAGGSLTSDCIGAPVTHISPSKDERCILTCTLDDRVRLMDREDGSALATFKGHANASSKVRACFGHDDAHVLSGSEDGRLVVWDILAGKVVRDISAHKKSVTAVAAHPKGQSVLSSSFDGSVFIWGVNDR</sequence>
<name>A0A4P9Y5I4_9FUNG</name>
<evidence type="ECO:0000313" key="8">
    <source>
        <dbReference type="Proteomes" id="UP000267251"/>
    </source>
</evidence>
<feature type="repeat" description="WD" evidence="6">
    <location>
        <begin position="267"/>
        <end position="303"/>
    </location>
</feature>
<protein>
    <submittedName>
        <fullName evidence="7">WD40-repeat-containing domain protein</fullName>
    </submittedName>
</protein>
<evidence type="ECO:0000256" key="5">
    <source>
        <dbReference type="ARBA" id="ARBA00038145"/>
    </source>
</evidence>
<feature type="repeat" description="WD" evidence="6">
    <location>
        <begin position="237"/>
        <end position="266"/>
    </location>
</feature>
<dbReference type="EMBL" id="KZ987866">
    <property type="protein sequence ID" value="RKP14215.1"/>
    <property type="molecule type" value="Genomic_DNA"/>
</dbReference>
<dbReference type="GO" id="GO:0005737">
    <property type="term" value="C:cytoplasm"/>
    <property type="evidence" value="ECO:0007669"/>
    <property type="project" value="UniProtKB-SubCell"/>
</dbReference>
<dbReference type="PRINTS" id="PR00320">
    <property type="entry name" value="GPROTEINBRPT"/>
</dbReference>
<proteinExistence type="inferred from homology"/>
<evidence type="ECO:0000256" key="6">
    <source>
        <dbReference type="PROSITE-ProRule" id="PRU00221"/>
    </source>
</evidence>
<dbReference type="PROSITE" id="PS00678">
    <property type="entry name" value="WD_REPEATS_1"/>
    <property type="match status" value="1"/>
</dbReference>
<dbReference type="Gene3D" id="2.130.10.10">
    <property type="entry name" value="YVTN repeat-like/Quinoprotein amine dehydrogenase"/>
    <property type="match status" value="2"/>
</dbReference>
<evidence type="ECO:0000256" key="4">
    <source>
        <dbReference type="ARBA" id="ARBA00022737"/>
    </source>
</evidence>
<dbReference type="CDD" id="cd00200">
    <property type="entry name" value="WD40"/>
    <property type="match status" value="1"/>
</dbReference>
<dbReference type="PANTHER" id="PTHR22842:SF3">
    <property type="entry name" value="WD REPEAT DOMAIN-CONTAINING PROTEIN 83"/>
    <property type="match status" value="1"/>
</dbReference>
<keyword evidence="3 6" id="KW-0853">WD repeat</keyword>
<evidence type="ECO:0000256" key="2">
    <source>
        <dbReference type="ARBA" id="ARBA00022490"/>
    </source>
</evidence>
<dbReference type="Proteomes" id="UP000267251">
    <property type="component" value="Unassembled WGS sequence"/>
</dbReference>
<dbReference type="InterPro" id="IPR015943">
    <property type="entry name" value="WD40/YVTN_repeat-like_dom_sf"/>
</dbReference>
<dbReference type="GO" id="GO:0000398">
    <property type="term" value="P:mRNA splicing, via spliceosome"/>
    <property type="evidence" value="ECO:0007669"/>
    <property type="project" value="TreeGrafter"/>
</dbReference>
<feature type="repeat" description="WD" evidence="6">
    <location>
        <begin position="98"/>
        <end position="130"/>
    </location>
</feature>
<evidence type="ECO:0000256" key="3">
    <source>
        <dbReference type="ARBA" id="ARBA00022574"/>
    </source>
</evidence>
<keyword evidence="4" id="KW-0677">Repeat</keyword>
<feature type="repeat" description="WD" evidence="6">
    <location>
        <begin position="14"/>
        <end position="55"/>
    </location>
</feature>
<keyword evidence="8" id="KW-1185">Reference proteome</keyword>
<dbReference type="PANTHER" id="PTHR22842">
    <property type="entry name" value="WD40 REPEAT PROTEIN"/>
    <property type="match status" value="1"/>
</dbReference>
<dbReference type="InterPro" id="IPR036322">
    <property type="entry name" value="WD40_repeat_dom_sf"/>
</dbReference>
<reference evidence="8" key="1">
    <citation type="journal article" date="2018" name="Nat. Microbiol.">
        <title>Leveraging single-cell genomics to expand the fungal tree of life.</title>
        <authorList>
            <person name="Ahrendt S.R."/>
            <person name="Quandt C.A."/>
            <person name="Ciobanu D."/>
            <person name="Clum A."/>
            <person name="Salamov A."/>
            <person name="Andreopoulos B."/>
            <person name="Cheng J.F."/>
            <person name="Woyke T."/>
            <person name="Pelin A."/>
            <person name="Henrissat B."/>
            <person name="Reynolds N.K."/>
            <person name="Benny G.L."/>
            <person name="Smith M.E."/>
            <person name="James T.Y."/>
            <person name="Grigoriev I.V."/>
        </authorList>
    </citation>
    <scope>NUCLEOTIDE SEQUENCE [LARGE SCALE GENOMIC DNA]</scope>
</reference>
<dbReference type="PROSITE" id="PS50294">
    <property type="entry name" value="WD_REPEATS_REGION"/>
    <property type="match status" value="2"/>
</dbReference>
<gene>
    <name evidence="7" type="ORF">BJ684DRAFT_8929</name>
</gene>
<organism evidence="7 8">
    <name type="scientific">Piptocephalis cylindrospora</name>
    <dbReference type="NCBI Taxonomy" id="1907219"/>
    <lineage>
        <taxon>Eukaryota</taxon>
        <taxon>Fungi</taxon>
        <taxon>Fungi incertae sedis</taxon>
        <taxon>Zoopagomycota</taxon>
        <taxon>Zoopagomycotina</taxon>
        <taxon>Zoopagomycetes</taxon>
        <taxon>Zoopagales</taxon>
        <taxon>Piptocephalidaceae</taxon>
        <taxon>Piptocephalis</taxon>
    </lineage>
</organism>
<dbReference type="SUPFAM" id="SSF50978">
    <property type="entry name" value="WD40 repeat-like"/>
    <property type="match status" value="1"/>
</dbReference>
<keyword evidence="2" id="KW-0963">Cytoplasm</keyword>
<comment type="subcellular location">
    <subcellularLocation>
        <location evidence="1">Cytoplasm</location>
    </subcellularLocation>
</comment>
<dbReference type="Pfam" id="PF00400">
    <property type="entry name" value="WD40"/>
    <property type="match status" value="5"/>
</dbReference>
<dbReference type="InterPro" id="IPR019775">
    <property type="entry name" value="WD40_repeat_CS"/>
</dbReference>
<dbReference type="InterPro" id="IPR001680">
    <property type="entry name" value="WD40_rpt"/>
</dbReference>
<dbReference type="OrthoDB" id="1068471at2759"/>
<feature type="repeat" description="WD" evidence="6">
    <location>
        <begin position="56"/>
        <end position="97"/>
    </location>
</feature>
<dbReference type="SMART" id="SM00320">
    <property type="entry name" value="WD40"/>
    <property type="match status" value="7"/>
</dbReference>
<evidence type="ECO:0000313" key="7">
    <source>
        <dbReference type="EMBL" id="RKP14215.1"/>
    </source>
</evidence>
<dbReference type="AlphaFoldDB" id="A0A4P9Y5I4"/>
<evidence type="ECO:0000256" key="1">
    <source>
        <dbReference type="ARBA" id="ARBA00004496"/>
    </source>
</evidence>
<comment type="similarity">
    <text evidence="5">Belongs to the WD repeat MORG1 family.</text>
</comment>
<dbReference type="GO" id="GO:0071013">
    <property type="term" value="C:catalytic step 2 spliceosome"/>
    <property type="evidence" value="ECO:0007669"/>
    <property type="project" value="TreeGrafter"/>
</dbReference>
<dbReference type="InterPro" id="IPR051980">
    <property type="entry name" value="WD_repeat_MORG1"/>
</dbReference>
<accession>A0A4P9Y5I4</accession>